<reference evidence="3 4" key="1">
    <citation type="submission" date="2020-06" db="EMBL/GenBank/DDBJ databases">
        <title>Genome sequence of Rhizobium sp strain ADMK78.</title>
        <authorList>
            <person name="Rahi P."/>
        </authorList>
    </citation>
    <scope>NUCLEOTIDE SEQUENCE [LARGE SCALE GENOMIC DNA]</scope>
    <source>
        <strain evidence="3 4">ADMK78</strain>
        <plasmid evidence="3 4">pPRADMK78_01</plasmid>
    </source>
</reference>
<name>A0ABX6QSU8_9HYPH</name>
<evidence type="ECO:0000256" key="1">
    <source>
        <dbReference type="ARBA" id="ARBA00023002"/>
    </source>
</evidence>
<dbReference type="InterPro" id="IPR036291">
    <property type="entry name" value="NAD(P)-bd_dom_sf"/>
</dbReference>
<dbReference type="PANTHER" id="PTHR14239:SF10">
    <property type="entry name" value="REDUCTASE"/>
    <property type="match status" value="1"/>
</dbReference>
<geneLocation type="plasmid" evidence="3 4">
    <name>pPRADMK78_01</name>
</geneLocation>
<dbReference type="InterPro" id="IPR028939">
    <property type="entry name" value="P5C_Rdtase_cat_N"/>
</dbReference>
<organism evidence="3 4">
    <name type="scientific">Peteryoungia desertarenae</name>
    <dbReference type="NCBI Taxonomy" id="1813451"/>
    <lineage>
        <taxon>Bacteria</taxon>
        <taxon>Pseudomonadati</taxon>
        <taxon>Pseudomonadota</taxon>
        <taxon>Alphaproteobacteria</taxon>
        <taxon>Hyphomicrobiales</taxon>
        <taxon>Rhizobiaceae</taxon>
        <taxon>Peteryoungia</taxon>
    </lineage>
</organism>
<keyword evidence="4" id="KW-1185">Reference proteome</keyword>
<dbReference type="EMBL" id="CP058351">
    <property type="protein sequence ID" value="QLF71589.1"/>
    <property type="molecule type" value="Genomic_DNA"/>
</dbReference>
<evidence type="ECO:0000313" key="3">
    <source>
        <dbReference type="EMBL" id="QLF71589.1"/>
    </source>
</evidence>
<dbReference type="Proteomes" id="UP000308530">
    <property type="component" value="Plasmid pPRADMK78_01"/>
</dbReference>
<dbReference type="PANTHER" id="PTHR14239">
    <property type="entry name" value="DUDULIN-RELATED"/>
    <property type="match status" value="1"/>
</dbReference>
<evidence type="ECO:0000259" key="2">
    <source>
        <dbReference type="Pfam" id="PF03807"/>
    </source>
</evidence>
<sequence>MRIAIIGKGNVGSAIAYGLKGKRHSVTLGVRNPQAAATQELAVAAGARTASPQDAAAAADIVILALPWAAAETAVKALGDLSGKIVIDCTNPLGMVDGSLGLTVGHSNSGGEIVQGWLPSSHVVKTLNQVGAEVMADKSGLPLRPVMFMAGNDDIAKTQVAALLTDLGFEAFDAGDITRARILEPYALVWINQALLRGKGRNWAFAAVSRKENQDG</sequence>
<keyword evidence="1" id="KW-0560">Oxidoreductase</keyword>
<gene>
    <name evidence="3" type="ORF">FE840_018210</name>
</gene>
<dbReference type="SUPFAM" id="SSF51735">
    <property type="entry name" value="NAD(P)-binding Rossmann-fold domains"/>
    <property type="match status" value="1"/>
</dbReference>
<dbReference type="Gene3D" id="3.40.50.720">
    <property type="entry name" value="NAD(P)-binding Rossmann-like Domain"/>
    <property type="match status" value="1"/>
</dbReference>
<proteinExistence type="predicted"/>
<feature type="domain" description="Pyrroline-5-carboxylate reductase catalytic N-terminal" evidence="2">
    <location>
        <begin position="2"/>
        <end position="92"/>
    </location>
</feature>
<keyword evidence="3" id="KW-0614">Plasmid</keyword>
<evidence type="ECO:0000313" key="4">
    <source>
        <dbReference type="Proteomes" id="UP000308530"/>
    </source>
</evidence>
<dbReference type="InterPro" id="IPR051267">
    <property type="entry name" value="STEAP_metalloreductase"/>
</dbReference>
<dbReference type="Pfam" id="PF03807">
    <property type="entry name" value="F420_oxidored"/>
    <property type="match status" value="1"/>
</dbReference>
<accession>A0ABX6QSU8</accession>
<protein>
    <submittedName>
        <fullName evidence="3">NAD(P)-binding domain-containing protein</fullName>
    </submittedName>
</protein>